<evidence type="ECO:0000256" key="2">
    <source>
        <dbReference type="ARBA" id="ARBA00003444"/>
    </source>
</evidence>
<evidence type="ECO:0000313" key="11">
    <source>
        <dbReference type="EMBL" id="KKN61391.1"/>
    </source>
</evidence>
<dbReference type="InterPro" id="IPR015424">
    <property type="entry name" value="PyrdxlP-dep_Trfase"/>
</dbReference>
<dbReference type="InterPro" id="IPR015422">
    <property type="entry name" value="PyrdxlP-dep_Trfase_small"/>
</dbReference>
<comment type="caution">
    <text evidence="11">The sequence shown here is derived from an EMBL/GenBank/DDBJ whole genome shotgun (WGS) entry which is preliminary data.</text>
</comment>
<dbReference type="EC" id="4.1.1.81" evidence="4"/>
<dbReference type="PANTHER" id="PTHR42885:SF1">
    <property type="entry name" value="THREONINE-PHOSPHATE DECARBOXYLASE"/>
    <property type="match status" value="1"/>
</dbReference>
<dbReference type="InterPro" id="IPR015421">
    <property type="entry name" value="PyrdxlP-dep_Trfase_major"/>
</dbReference>
<comment type="cofactor">
    <cofactor evidence="1">
        <name>pyridoxal 5'-phosphate</name>
        <dbReference type="ChEBI" id="CHEBI:597326"/>
    </cofactor>
</comment>
<dbReference type="CDD" id="cd00609">
    <property type="entry name" value="AAT_like"/>
    <property type="match status" value="1"/>
</dbReference>
<accession>A0A0F9UJK1</accession>
<organism evidence="11">
    <name type="scientific">marine sediment metagenome</name>
    <dbReference type="NCBI Taxonomy" id="412755"/>
    <lineage>
        <taxon>unclassified sequences</taxon>
        <taxon>metagenomes</taxon>
        <taxon>ecological metagenomes</taxon>
    </lineage>
</organism>
<dbReference type="SUPFAM" id="SSF53383">
    <property type="entry name" value="PLP-dependent transferases"/>
    <property type="match status" value="1"/>
</dbReference>
<dbReference type="Pfam" id="PF00155">
    <property type="entry name" value="Aminotran_1_2"/>
    <property type="match status" value="1"/>
</dbReference>
<dbReference type="Gene3D" id="3.90.1150.10">
    <property type="entry name" value="Aspartate Aminotransferase, domain 1"/>
    <property type="match status" value="1"/>
</dbReference>
<dbReference type="NCBIfam" id="TIGR01140">
    <property type="entry name" value="L_thr_O3P_dcar"/>
    <property type="match status" value="1"/>
</dbReference>
<comment type="catalytic activity">
    <reaction evidence="9">
        <text>O-phospho-L-threonine + H(+) = (R)-1-aminopropan-2-yl phosphate + CO2</text>
        <dbReference type="Rhea" id="RHEA:11492"/>
        <dbReference type="ChEBI" id="CHEBI:15378"/>
        <dbReference type="ChEBI" id="CHEBI:16526"/>
        <dbReference type="ChEBI" id="CHEBI:58563"/>
        <dbReference type="ChEBI" id="CHEBI:58675"/>
        <dbReference type="EC" id="4.1.1.81"/>
    </reaction>
</comment>
<evidence type="ECO:0000256" key="1">
    <source>
        <dbReference type="ARBA" id="ARBA00001933"/>
    </source>
</evidence>
<dbReference type="EMBL" id="LAZR01000660">
    <property type="protein sequence ID" value="KKN61391.1"/>
    <property type="molecule type" value="Genomic_DNA"/>
</dbReference>
<dbReference type="AlphaFoldDB" id="A0A0F9UJK1"/>
<dbReference type="GO" id="GO:0048472">
    <property type="term" value="F:threonine-phosphate decarboxylase activity"/>
    <property type="evidence" value="ECO:0007669"/>
    <property type="project" value="UniProtKB-EC"/>
</dbReference>
<sequence>MRDHGGNLGQAAAHYGGTLADWIDLSTGINTVPYPIGQIPADAWQRLPEPASLRQLERAAQHAYGTASEVVPVAGAQAAIQMIPRLRGAGMAAVLSPTYNEHAAALRACGWRVQEVGAFQALEGSDLAVVVNPNNPDGRVYAPQQLMMLAQTVGLLIIDESFADADPETSLVGQGVTAHLPENVVVLRSFGKFYGLAGVRLGFVVCQSELARKFRDMTGPWPVSGMAIEIAQRALQDDTWAQTTRVRLGNDTRRLDALAVTAGWKVVGGTSLFRTYATDNGIMAQKMLAKHHIWSRIFPYSTNWIRMGLPGTAADWARLTIAMEN</sequence>
<evidence type="ECO:0000256" key="3">
    <source>
        <dbReference type="ARBA" id="ARBA00004953"/>
    </source>
</evidence>
<evidence type="ECO:0000256" key="6">
    <source>
        <dbReference type="ARBA" id="ARBA00022898"/>
    </source>
</evidence>
<evidence type="ECO:0000259" key="10">
    <source>
        <dbReference type="Pfam" id="PF00155"/>
    </source>
</evidence>
<evidence type="ECO:0000256" key="5">
    <source>
        <dbReference type="ARBA" id="ARBA00022573"/>
    </source>
</evidence>
<evidence type="ECO:0000256" key="8">
    <source>
        <dbReference type="ARBA" id="ARBA00029996"/>
    </source>
</evidence>
<evidence type="ECO:0000256" key="7">
    <source>
        <dbReference type="ARBA" id="ARBA00023239"/>
    </source>
</evidence>
<protein>
    <recommendedName>
        <fullName evidence="4">threonine-phosphate decarboxylase</fullName>
        <ecNumber evidence="4">4.1.1.81</ecNumber>
    </recommendedName>
    <alternativeName>
        <fullName evidence="8">L-threonine-O-3-phosphate decarboxylase</fullName>
    </alternativeName>
</protein>
<dbReference type="Gene3D" id="3.40.640.10">
    <property type="entry name" value="Type I PLP-dependent aspartate aminotransferase-like (Major domain)"/>
    <property type="match status" value="1"/>
</dbReference>
<dbReference type="GO" id="GO:0009236">
    <property type="term" value="P:cobalamin biosynthetic process"/>
    <property type="evidence" value="ECO:0007669"/>
    <property type="project" value="UniProtKB-UniPathway"/>
</dbReference>
<dbReference type="GO" id="GO:0030170">
    <property type="term" value="F:pyridoxal phosphate binding"/>
    <property type="evidence" value="ECO:0007669"/>
    <property type="project" value="InterPro"/>
</dbReference>
<keyword evidence="6" id="KW-0663">Pyridoxal phosphate</keyword>
<dbReference type="InterPro" id="IPR004839">
    <property type="entry name" value="Aminotransferase_I/II_large"/>
</dbReference>
<reference evidence="11" key="1">
    <citation type="journal article" date="2015" name="Nature">
        <title>Complex archaea that bridge the gap between prokaryotes and eukaryotes.</title>
        <authorList>
            <person name="Spang A."/>
            <person name="Saw J.H."/>
            <person name="Jorgensen S.L."/>
            <person name="Zaremba-Niedzwiedzka K."/>
            <person name="Martijn J."/>
            <person name="Lind A.E."/>
            <person name="van Eijk R."/>
            <person name="Schleper C."/>
            <person name="Guy L."/>
            <person name="Ettema T.J."/>
        </authorList>
    </citation>
    <scope>NUCLEOTIDE SEQUENCE</scope>
</reference>
<evidence type="ECO:0000256" key="9">
    <source>
        <dbReference type="ARBA" id="ARBA00048531"/>
    </source>
</evidence>
<feature type="domain" description="Aminotransferase class I/classII large" evidence="10">
    <location>
        <begin position="47"/>
        <end position="313"/>
    </location>
</feature>
<comment type="pathway">
    <text evidence="3">Cofactor biosynthesis; adenosylcobalamin biosynthesis.</text>
</comment>
<keyword evidence="5" id="KW-0169">Cobalamin biosynthesis</keyword>
<dbReference type="PANTHER" id="PTHR42885">
    <property type="entry name" value="HISTIDINOL-PHOSPHATE AMINOTRANSFERASE-RELATED"/>
    <property type="match status" value="1"/>
</dbReference>
<name>A0A0F9UJK1_9ZZZZ</name>
<gene>
    <name evidence="11" type="ORF">LCGC14_0522580</name>
</gene>
<keyword evidence="7" id="KW-0456">Lyase</keyword>
<evidence type="ECO:0000256" key="4">
    <source>
        <dbReference type="ARBA" id="ARBA00012285"/>
    </source>
</evidence>
<proteinExistence type="predicted"/>
<comment type="function">
    <text evidence="2">Decarboxylates L-threonine-O-3-phosphate to yield (R)-1-amino-2-propanol O-2-phosphate, the precursor for the linkage between the nucleotide loop and the corrin ring in cobalamin.</text>
</comment>
<dbReference type="InterPro" id="IPR005860">
    <property type="entry name" value="CobD"/>
</dbReference>
<dbReference type="UniPathway" id="UPA00148"/>